<reference evidence="2" key="1">
    <citation type="journal article" date="2022" name="Nat. Commun.">
        <title>Chromosome evolution and the genetic basis of agronomically important traits in greater yam.</title>
        <authorList>
            <person name="Bredeson J.V."/>
            <person name="Lyons J.B."/>
            <person name="Oniyinde I.O."/>
            <person name="Okereke N.R."/>
            <person name="Kolade O."/>
            <person name="Nnabue I."/>
            <person name="Nwadili C.O."/>
            <person name="Hribova E."/>
            <person name="Parker M."/>
            <person name="Nwogha J."/>
            <person name="Shu S."/>
            <person name="Carlson J."/>
            <person name="Kariba R."/>
            <person name="Muthemba S."/>
            <person name="Knop K."/>
            <person name="Barton G.J."/>
            <person name="Sherwood A.V."/>
            <person name="Lopez-Montes A."/>
            <person name="Asiedu R."/>
            <person name="Jamnadass R."/>
            <person name="Muchugi A."/>
            <person name="Goodstein D."/>
            <person name="Egesi C.N."/>
            <person name="Featherston J."/>
            <person name="Asfaw A."/>
            <person name="Simpson G.G."/>
            <person name="Dolezel J."/>
            <person name="Hendre P.S."/>
            <person name="Van Deynze A."/>
            <person name="Kumar P.L."/>
            <person name="Obidiegwu J.E."/>
            <person name="Bhattacharjee R."/>
            <person name="Rokhsar D.S."/>
        </authorList>
    </citation>
    <scope>NUCLEOTIDE SEQUENCE [LARGE SCALE GENOMIC DNA]</scope>
    <source>
        <strain evidence="2">cv. TDa95/00328</strain>
    </source>
</reference>
<name>A0ACB7TXU6_DIOAL</name>
<gene>
    <name evidence="1" type="ORF">IHE45_19G046300</name>
</gene>
<keyword evidence="2" id="KW-1185">Reference proteome</keyword>
<evidence type="ECO:0000313" key="2">
    <source>
        <dbReference type="Proteomes" id="UP000827976"/>
    </source>
</evidence>
<protein>
    <submittedName>
        <fullName evidence="1">NAC domain-containing protein</fullName>
    </submittedName>
</protein>
<organism evidence="1 2">
    <name type="scientific">Dioscorea alata</name>
    <name type="common">Purple yam</name>
    <dbReference type="NCBI Taxonomy" id="55571"/>
    <lineage>
        <taxon>Eukaryota</taxon>
        <taxon>Viridiplantae</taxon>
        <taxon>Streptophyta</taxon>
        <taxon>Embryophyta</taxon>
        <taxon>Tracheophyta</taxon>
        <taxon>Spermatophyta</taxon>
        <taxon>Magnoliopsida</taxon>
        <taxon>Liliopsida</taxon>
        <taxon>Dioscoreales</taxon>
        <taxon>Dioscoreaceae</taxon>
        <taxon>Dioscorea</taxon>
    </lineage>
</organism>
<accession>A0ACB7TXU6</accession>
<proteinExistence type="predicted"/>
<dbReference type="EMBL" id="CM037029">
    <property type="protein sequence ID" value="KAH7652881.1"/>
    <property type="molecule type" value="Genomic_DNA"/>
</dbReference>
<evidence type="ECO:0000313" key="1">
    <source>
        <dbReference type="EMBL" id="KAH7652881.1"/>
    </source>
</evidence>
<sequence>MEDELDLLPLSKRLKLLVSMKPSSPLVVSSVPSPPECSGGVSVETVLNDVYEKWPGLPRGVKFDPSDEDLLWHLLGKIGKGKAMPHPFINMFVTSLDDDIMIGYTHPDLLPGIKQDGRPSYFFHRILKTQSERQNICWNKIGKAKPVLVDGIYPGCKKIMILYVNEQNGEKLEKTNWVMHQYQLGAEEVEEGALVVSKVFYQQRPKASTKGGQDMASDSIGVVLNEVKPLAGAELVVSEAHSENQHSDINDVLKLSQMSTCYQIGSNDDYFEQQKMGYGNHPESFASEEEKCAKSCECGHNQMSSCDLDQDVRRCQKDAPVFVSTSTPNSSESVIAQSPSVAVQILSITNSGKSNSLVQTDYHTESKEIGQILSCQVSDSDINSDHQTCDTSKTNELEYLRTNTCAPEKNINSSYMVSDARSYSDSPSSVIPLSLESQDSNHRQSYETRTLDANLSPSQELKPKHINGDNLLLDPLFPVKVKHEPSEGEVGSTCEVHDVVTHYASKENHSQDDNLSGGRNIQNCLSLSGLPLESPFADAQCSKKAAKYPDNVLLGKDNMPAESDSIGYGRSLHPEERNLKTVNRHSNSASSNSIGKVKFEPLENCIPVPGQTDLPTDEVKIELANDNSSDIDNIPLIDRMRMRVSLSVPEVECSGKKRCPEPTALPASSFDSFNSENPKRKSFSLRKKRKKTATNSVETALEEDAPGLLEVLLDKGITAEEIKLYGDVDDDDDVGDVFSNEDSFEDLESVITKFFSERSSLFKLPSSRHVKGSKVDYCLPCLIALIEQTRYLRFRSNPVEWGWCRDLQSFIFVFEKHNRIVLERPEYGYATYFFELVDSLPIKWQIRRLVTAMKLASCSRTAIIENKTILVEDLTEGEARVMEAYGWTPNTGLGSMLNYCDRVVHDKRNEWFISEWRARIARLLIEGYSGGCTVLSDLPKKVVEYMSNQNPEIKLELEQELEQELEHGGDCYPEIKLEGLN</sequence>
<dbReference type="Proteomes" id="UP000827976">
    <property type="component" value="Chromosome 19"/>
</dbReference>
<comment type="caution">
    <text evidence="1">The sequence shown here is derived from an EMBL/GenBank/DDBJ whole genome shotgun (WGS) entry which is preliminary data.</text>
</comment>